<dbReference type="AlphaFoldDB" id="A0A3S0ZU01"/>
<dbReference type="PROSITE" id="PS00107">
    <property type="entry name" value="PROTEIN_KINASE_ATP"/>
    <property type="match status" value="1"/>
</dbReference>
<dbReference type="Pfam" id="PF00069">
    <property type="entry name" value="Pkinase"/>
    <property type="match status" value="1"/>
</dbReference>
<keyword evidence="1 3" id="KW-0547">Nucleotide-binding</keyword>
<dbReference type="GO" id="GO:0004672">
    <property type="term" value="F:protein kinase activity"/>
    <property type="evidence" value="ECO:0007669"/>
    <property type="project" value="InterPro"/>
</dbReference>
<dbReference type="GO" id="GO:0005524">
    <property type="term" value="F:ATP binding"/>
    <property type="evidence" value="ECO:0007669"/>
    <property type="project" value="UniProtKB-UniRule"/>
</dbReference>
<dbReference type="InterPro" id="IPR017441">
    <property type="entry name" value="Protein_kinase_ATP_BS"/>
</dbReference>
<evidence type="ECO:0000256" key="4">
    <source>
        <dbReference type="SAM" id="MobiDB-lite"/>
    </source>
</evidence>
<reference evidence="6 7" key="1">
    <citation type="submission" date="2019-01" db="EMBL/GenBank/DDBJ databases">
        <title>A draft genome assembly of the solar-powered sea slug Elysia chlorotica.</title>
        <authorList>
            <person name="Cai H."/>
            <person name="Li Q."/>
            <person name="Fang X."/>
            <person name="Li J."/>
            <person name="Curtis N.E."/>
            <person name="Altenburger A."/>
            <person name="Shibata T."/>
            <person name="Feng M."/>
            <person name="Maeda T."/>
            <person name="Schwartz J.A."/>
            <person name="Shigenobu S."/>
            <person name="Lundholm N."/>
            <person name="Nishiyama T."/>
            <person name="Yang H."/>
            <person name="Hasebe M."/>
            <person name="Li S."/>
            <person name="Pierce S.K."/>
            <person name="Wang J."/>
        </authorList>
    </citation>
    <scope>NUCLEOTIDE SEQUENCE [LARGE SCALE GENOMIC DNA]</scope>
    <source>
        <strain evidence="6">EC2010</strain>
        <tissue evidence="6">Whole organism of an adult</tissue>
    </source>
</reference>
<dbReference type="Gene3D" id="1.10.510.10">
    <property type="entry name" value="Transferase(Phosphotransferase) domain 1"/>
    <property type="match status" value="1"/>
</dbReference>
<sequence length="374" mass="41197">MPVCREQDFWIQQSTKECSFESQYEIGKELGRGATSCVFKCQRRGLPKTWAVKVLLKNTHRRVAKADIGVLLGLDHKNLVRFKEVFESKSRIFIVQELVTGGELFERVVNIGEYSEAVAAKAVKDIIAGIGYLHRCGYVHRNLKPENLLYENLSEDSPLKIADFAQSSVLSTEVDMSSVCGSPGYAAPELLKGERFGSAIDMWAIGIITYILLSGLEPFTCENPSELFKKILKGQYEFTSPEWDEIGVNGKDFIRKLLVVDPNKRLSAEAACRNCWVIGMGASATPLHEVASRIKTFNEQQKSKGPGLEVCSTPHSRAVSRAGPPREMSPLPGVDLHELAAALPDAGDKDRENSPSLLPSEVEIVEPDTDGSGI</sequence>
<dbReference type="InterPro" id="IPR011009">
    <property type="entry name" value="Kinase-like_dom_sf"/>
</dbReference>
<accession>A0A3S0ZU01</accession>
<dbReference type="OrthoDB" id="40902at2759"/>
<comment type="caution">
    <text evidence="6">The sequence shown here is derived from an EMBL/GenBank/DDBJ whole genome shotgun (WGS) entry which is preliminary data.</text>
</comment>
<dbReference type="SUPFAM" id="SSF56112">
    <property type="entry name" value="Protein kinase-like (PK-like)"/>
    <property type="match status" value="1"/>
</dbReference>
<evidence type="ECO:0000256" key="1">
    <source>
        <dbReference type="ARBA" id="ARBA00022741"/>
    </source>
</evidence>
<feature type="compositionally biased region" description="Acidic residues" evidence="4">
    <location>
        <begin position="363"/>
        <end position="374"/>
    </location>
</feature>
<name>A0A3S0ZU01_ELYCH</name>
<dbReference type="PROSITE" id="PS50011">
    <property type="entry name" value="PROTEIN_KINASE_DOM"/>
    <property type="match status" value="1"/>
</dbReference>
<dbReference type="EMBL" id="RQTK01000273">
    <property type="protein sequence ID" value="RUS82751.1"/>
    <property type="molecule type" value="Genomic_DNA"/>
</dbReference>
<dbReference type="Gene3D" id="3.30.200.20">
    <property type="entry name" value="Phosphorylase Kinase, domain 1"/>
    <property type="match status" value="1"/>
</dbReference>
<feature type="domain" description="Protein kinase" evidence="5">
    <location>
        <begin position="24"/>
        <end position="277"/>
    </location>
</feature>
<evidence type="ECO:0000313" key="6">
    <source>
        <dbReference type="EMBL" id="RUS82751.1"/>
    </source>
</evidence>
<organism evidence="6 7">
    <name type="scientific">Elysia chlorotica</name>
    <name type="common">Eastern emerald elysia</name>
    <name type="synonym">Sea slug</name>
    <dbReference type="NCBI Taxonomy" id="188477"/>
    <lineage>
        <taxon>Eukaryota</taxon>
        <taxon>Metazoa</taxon>
        <taxon>Spiralia</taxon>
        <taxon>Lophotrochozoa</taxon>
        <taxon>Mollusca</taxon>
        <taxon>Gastropoda</taxon>
        <taxon>Heterobranchia</taxon>
        <taxon>Euthyneura</taxon>
        <taxon>Panpulmonata</taxon>
        <taxon>Sacoglossa</taxon>
        <taxon>Placobranchoidea</taxon>
        <taxon>Plakobranchidae</taxon>
        <taxon>Elysia</taxon>
    </lineage>
</organism>
<feature type="region of interest" description="Disordered" evidence="4">
    <location>
        <begin position="300"/>
        <end position="374"/>
    </location>
</feature>
<evidence type="ECO:0000313" key="7">
    <source>
        <dbReference type="Proteomes" id="UP000271974"/>
    </source>
</evidence>
<dbReference type="InterPro" id="IPR000719">
    <property type="entry name" value="Prot_kinase_dom"/>
</dbReference>
<dbReference type="Proteomes" id="UP000271974">
    <property type="component" value="Unassembled WGS sequence"/>
</dbReference>
<dbReference type="PANTHER" id="PTHR24347">
    <property type="entry name" value="SERINE/THREONINE-PROTEIN KINASE"/>
    <property type="match status" value="1"/>
</dbReference>
<gene>
    <name evidence="6" type="ORF">EGW08_009489</name>
</gene>
<feature type="binding site" evidence="3">
    <location>
        <position position="53"/>
    </location>
    <ligand>
        <name>ATP</name>
        <dbReference type="ChEBI" id="CHEBI:30616"/>
    </ligand>
</feature>
<evidence type="ECO:0000256" key="3">
    <source>
        <dbReference type="PROSITE-ProRule" id="PRU10141"/>
    </source>
</evidence>
<evidence type="ECO:0000256" key="2">
    <source>
        <dbReference type="ARBA" id="ARBA00022840"/>
    </source>
</evidence>
<dbReference type="STRING" id="188477.A0A3S0ZU01"/>
<keyword evidence="2 3" id="KW-0067">ATP-binding</keyword>
<evidence type="ECO:0000259" key="5">
    <source>
        <dbReference type="PROSITE" id="PS50011"/>
    </source>
</evidence>
<keyword evidence="7" id="KW-1185">Reference proteome</keyword>
<protein>
    <recommendedName>
        <fullName evidence="5">Protein kinase domain-containing protein</fullName>
    </recommendedName>
</protein>
<dbReference type="FunFam" id="1.10.510.10:FF:000571">
    <property type="entry name" value="Maternal embryonic leucine zipper kinase"/>
    <property type="match status" value="1"/>
</dbReference>
<proteinExistence type="predicted"/>